<proteinExistence type="inferred from homology"/>
<comment type="subcellular location">
    <subcellularLocation>
        <location evidence="1">Cell membrane</location>
        <topology evidence="1">Multi-pass membrane protein</topology>
    </subcellularLocation>
</comment>
<feature type="transmembrane region" description="Helical" evidence="7">
    <location>
        <begin position="72"/>
        <end position="90"/>
    </location>
</feature>
<comment type="caution">
    <text evidence="11">The sequence shown here is derived from an EMBL/GenBank/DDBJ whole genome shotgun (WGS) entry which is preliminary data.</text>
</comment>
<dbReference type="GO" id="GO:0008381">
    <property type="term" value="F:mechanosensitive monoatomic ion channel activity"/>
    <property type="evidence" value="ECO:0007669"/>
    <property type="project" value="UniProtKB-ARBA"/>
</dbReference>
<evidence type="ECO:0000256" key="6">
    <source>
        <dbReference type="ARBA" id="ARBA00023136"/>
    </source>
</evidence>
<dbReference type="Gene3D" id="2.30.30.60">
    <property type="match status" value="1"/>
</dbReference>
<evidence type="ECO:0000313" key="12">
    <source>
        <dbReference type="Proteomes" id="UP000005555"/>
    </source>
</evidence>
<dbReference type="InterPro" id="IPR049278">
    <property type="entry name" value="MS_channel_C"/>
</dbReference>
<evidence type="ECO:0000256" key="5">
    <source>
        <dbReference type="ARBA" id="ARBA00022989"/>
    </source>
</evidence>
<evidence type="ECO:0000256" key="3">
    <source>
        <dbReference type="ARBA" id="ARBA00022475"/>
    </source>
</evidence>
<evidence type="ECO:0000313" key="11">
    <source>
        <dbReference type="EMBL" id="EAS46603.1"/>
    </source>
</evidence>
<dbReference type="InterPro" id="IPR011014">
    <property type="entry name" value="MscS_channel_TM-2"/>
</dbReference>
<dbReference type="Pfam" id="PF00924">
    <property type="entry name" value="MS_channel_2nd"/>
    <property type="match status" value="1"/>
</dbReference>
<dbReference type="SUPFAM" id="SSF82689">
    <property type="entry name" value="Mechanosensitive channel protein MscS (YggB), C-terminal domain"/>
    <property type="match status" value="1"/>
</dbReference>
<feature type="domain" description="Mechanosensitive ion channel MscS C-terminal" evidence="9">
    <location>
        <begin position="186"/>
        <end position="246"/>
    </location>
</feature>
<dbReference type="PANTHER" id="PTHR30347:SF1">
    <property type="entry name" value="MECHANOSENSITIVE CHANNEL MSCK"/>
    <property type="match status" value="1"/>
</dbReference>
<dbReference type="HOGENOM" id="CLU_037945_4_0_6"/>
<reference evidence="11 12" key="1">
    <citation type="submission" date="2006-03" db="EMBL/GenBank/DDBJ databases">
        <authorList>
            <person name="Giovannoni S.J."/>
            <person name="Cho J.-C."/>
            <person name="Ferriera S."/>
            <person name="Johnson J."/>
            <person name="Kravitz S."/>
            <person name="Halpern A."/>
            <person name="Remington K."/>
            <person name="Beeson K."/>
            <person name="Tran B."/>
            <person name="Rogers Y.-H."/>
            <person name="Friedman R."/>
            <person name="Venter J.C."/>
        </authorList>
    </citation>
    <scope>NUCLEOTIDE SEQUENCE [LARGE SCALE GENOMIC DNA]</scope>
    <source>
        <strain evidence="11 12">HTCC2207</strain>
    </source>
</reference>
<dbReference type="SUPFAM" id="SSF82861">
    <property type="entry name" value="Mechanosensitive channel protein MscS (YggB), transmembrane region"/>
    <property type="match status" value="1"/>
</dbReference>
<feature type="domain" description="Mechanosensitive ion channel MscS" evidence="8">
    <location>
        <begin position="111"/>
        <end position="177"/>
    </location>
</feature>
<dbReference type="Gene3D" id="3.30.70.100">
    <property type="match status" value="1"/>
</dbReference>
<dbReference type="Gene3D" id="1.10.287.1260">
    <property type="match status" value="1"/>
</dbReference>
<dbReference type="InterPro" id="IPR023408">
    <property type="entry name" value="MscS_beta-dom_sf"/>
</dbReference>
<protein>
    <submittedName>
        <fullName evidence="11">Uncharacterized protein</fullName>
    </submittedName>
</protein>
<dbReference type="InterPro" id="IPR049142">
    <property type="entry name" value="MS_channel_1st"/>
</dbReference>
<dbReference type="InterPro" id="IPR006685">
    <property type="entry name" value="MscS_channel_2nd"/>
</dbReference>
<evidence type="ECO:0000259" key="8">
    <source>
        <dbReference type="Pfam" id="PF00924"/>
    </source>
</evidence>
<dbReference type="InterPro" id="IPR010920">
    <property type="entry name" value="LSM_dom_sf"/>
</dbReference>
<dbReference type="PANTHER" id="PTHR30347">
    <property type="entry name" value="POTASSIUM CHANNEL RELATED"/>
    <property type="match status" value="1"/>
</dbReference>
<dbReference type="GO" id="GO:0005886">
    <property type="term" value="C:plasma membrane"/>
    <property type="evidence" value="ECO:0007669"/>
    <property type="project" value="UniProtKB-SubCell"/>
</dbReference>
<evidence type="ECO:0000256" key="2">
    <source>
        <dbReference type="ARBA" id="ARBA00008017"/>
    </source>
</evidence>
<evidence type="ECO:0000259" key="10">
    <source>
        <dbReference type="Pfam" id="PF21088"/>
    </source>
</evidence>
<feature type="transmembrane region" description="Helical" evidence="7">
    <location>
        <begin position="21"/>
        <end position="41"/>
    </location>
</feature>
<evidence type="ECO:0000259" key="9">
    <source>
        <dbReference type="Pfam" id="PF21082"/>
    </source>
</evidence>
<sequence>MAVIEQLQTWLSMPLLVLGDYTLRIAGVASAIGILVVSAIVQRGLSKASAAAAKRSGAHDQNVYIIQRVLKYIVYGVGLILALSALGVSFNNLMLVAGALGVGIGFGLQSIVNNFVCGIIILFEKSLRIGDFVELADGLLGEVREINIRSTLLRTLDNADIIVPNADFISSQVNNWTLNDDIRRFSISFSVAYGSDLEQVREAGLKAAEEVPITLKRENIMPDVLVTELGASGIECILTIWAQGEWVKRPGWVKSQYLTAIYNNLRTAEIEIPFPQMDVHMRS</sequence>
<keyword evidence="6 7" id="KW-0472">Membrane</keyword>
<dbReference type="STRING" id="314287.GB2207_07113"/>
<dbReference type="Proteomes" id="UP000005555">
    <property type="component" value="Unassembled WGS sequence"/>
</dbReference>
<dbReference type="Pfam" id="PF21088">
    <property type="entry name" value="MS_channel_1st"/>
    <property type="match status" value="1"/>
</dbReference>
<feature type="domain" description="Mechanosensitive ion channel transmembrane helices 2/3" evidence="10">
    <location>
        <begin position="69"/>
        <end position="109"/>
    </location>
</feature>
<organism evidence="11 12">
    <name type="scientific">gamma proteobacterium HTCC2207</name>
    <dbReference type="NCBI Taxonomy" id="314287"/>
    <lineage>
        <taxon>Bacteria</taxon>
        <taxon>Pseudomonadati</taxon>
        <taxon>Pseudomonadota</taxon>
        <taxon>Gammaproteobacteria</taxon>
        <taxon>Cellvibrionales</taxon>
        <taxon>Porticoccaceae</taxon>
        <taxon>SAR92 clade</taxon>
    </lineage>
</organism>
<dbReference type="InterPro" id="IPR052702">
    <property type="entry name" value="MscS-like_channel"/>
</dbReference>
<keyword evidence="3" id="KW-1003">Cell membrane</keyword>
<feature type="transmembrane region" description="Helical" evidence="7">
    <location>
        <begin position="96"/>
        <end position="123"/>
    </location>
</feature>
<dbReference type="SUPFAM" id="SSF50182">
    <property type="entry name" value="Sm-like ribonucleoproteins"/>
    <property type="match status" value="1"/>
</dbReference>
<evidence type="ECO:0000256" key="4">
    <source>
        <dbReference type="ARBA" id="ARBA00022692"/>
    </source>
</evidence>
<evidence type="ECO:0000256" key="1">
    <source>
        <dbReference type="ARBA" id="ARBA00004651"/>
    </source>
</evidence>
<dbReference type="OrthoDB" id="9799209at2"/>
<evidence type="ECO:0000256" key="7">
    <source>
        <dbReference type="SAM" id="Phobius"/>
    </source>
</evidence>
<dbReference type="eggNOG" id="COG3264">
    <property type="taxonomic scope" value="Bacteria"/>
</dbReference>
<dbReference type="InterPro" id="IPR011066">
    <property type="entry name" value="MscS_channel_C_sf"/>
</dbReference>
<keyword evidence="12" id="KW-1185">Reference proteome</keyword>
<keyword evidence="5 7" id="KW-1133">Transmembrane helix</keyword>
<gene>
    <name evidence="11" type="ORF">GB2207_07113</name>
</gene>
<accession>Q1YQF8</accession>
<dbReference type="EMBL" id="AAPI01000006">
    <property type="protein sequence ID" value="EAS46603.1"/>
    <property type="molecule type" value="Genomic_DNA"/>
</dbReference>
<keyword evidence="4 7" id="KW-0812">Transmembrane</keyword>
<dbReference type="AlphaFoldDB" id="Q1YQF8"/>
<name>Q1YQF8_9GAMM</name>
<dbReference type="Pfam" id="PF21082">
    <property type="entry name" value="MS_channel_3rd"/>
    <property type="match status" value="1"/>
</dbReference>
<comment type="similarity">
    <text evidence="2">Belongs to the MscS (TC 1.A.23) family.</text>
</comment>